<dbReference type="GO" id="GO:0005524">
    <property type="term" value="F:ATP binding"/>
    <property type="evidence" value="ECO:0007669"/>
    <property type="project" value="UniProtKB-UniRule"/>
</dbReference>
<dbReference type="OrthoDB" id="25592at2759"/>
<dbReference type="EMBL" id="JAMYWD010000003">
    <property type="protein sequence ID" value="KAJ4976522.1"/>
    <property type="molecule type" value="Genomic_DNA"/>
</dbReference>
<dbReference type="Gene3D" id="1.10.510.10">
    <property type="entry name" value="Transferase(Phosphotransferase) domain 1"/>
    <property type="match status" value="1"/>
</dbReference>
<dbReference type="InterPro" id="IPR008271">
    <property type="entry name" value="Ser/Thr_kinase_AS"/>
</dbReference>
<dbReference type="InterPro" id="IPR011009">
    <property type="entry name" value="Kinase-like_dom_sf"/>
</dbReference>
<evidence type="ECO:0000256" key="2">
    <source>
        <dbReference type="ARBA" id="ARBA00022741"/>
    </source>
</evidence>
<feature type="compositionally biased region" description="Polar residues" evidence="7">
    <location>
        <begin position="317"/>
        <end position="327"/>
    </location>
</feature>
<dbReference type="PANTHER" id="PTHR48011:SF56">
    <property type="entry name" value="PROTEIN KINASE DOMAIN-CONTAINING PROTEIN"/>
    <property type="match status" value="1"/>
</dbReference>
<evidence type="ECO:0000256" key="5">
    <source>
        <dbReference type="PROSITE-ProRule" id="PRU10141"/>
    </source>
</evidence>
<evidence type="ECO:0000256" key="7">
    <source>
        <dbReference type="SAM" id="MobiDB-lite"/>
    </source>
</evidence>
<comment type="similarity">
    <text evidence="6">Belongs to the protein kinase superfamily.</text>
</comment>
<keyword evidence="2 5" id="KW-0547">Nucleotide-binding</keyword>
<evidence type="ECO:0000256" key="1">
    <source>
        <dbReference type="ARBA" id="ARBA00022679"/>
    </source>
</evidence>
<accession>A0A9Q0KTG4</accession>
<dbReference type="InterPro" id="IPR017441">
    <property type="entry name" value="Protein_kinase_ATP_BS"/>
</dbReference>
<dbReference type="Gene3D" id="3.30.200.20">
    <property type="entry name" value="Phosphorylase Kinase, domain 1"/>
    <property type="match status" value="1"/>
</dbReference>
<dbReference type="Pfam" id="PF00069">
    <property type="entry name" value="Pkinase"/>
    <property type="match status" value="1"/>
</dbReference>
<keyword evidence="10" id="KW-1185">Reference proteome</keyword>
<dbReference type="PANTHER" id="PTHR48011">
    <property type="entry name" value="CCR4-NOT TRANSCRIPTIONAL COMPLEX SUBUNIT CAF120-RELATED"/>
    <property type="match status" value="1"/>
</dbReference>
<sequence>MEPESHGGMWLRGKTIGRGSFGTVSLATAKKKSNKRRNHLPRLMAVKWAEVSHSGTLQKEREILTRFEGCPYILRCYGDEITTKNGELTYNVLLEYASGGTLASRIKNSCGGLPEADVKRHTRSILQGLDHIHNRGYVHCDIKPQNILLVSSSSSPFASSHDDYVAKIADFGSAKNTMQAQRKRKKERHFFSLRGTPLYMSPESVLRKEQEAPSDIWALGCVVAEMISGKPAWNCEPHMDVEELLSLIGSGRESPETPSEMSKEGKDFLKRCFVKPSMFRWTAAMLLHHPFVSEDPDGSKEVKSVQVHTAPELSNGTKVQLAGSSVEESALGGRKRRRINGYNESPIGDDGLKPVSKGSITTTQQDSCSVKRFAAAT</sequence>
<organism evidence="9 10">
    <name type="scientific">Protea cynaroides</name>
    <dbReference type="NCBI Taxonomy" id="273540"/>
    <lineage>
        <taxon>Eukaryota</taxon>
        <taxon>Viridiplantae</taxon>
        <taxon>Streptophyta</taxon>
        <taxon>Embryophyta</taxon>
        <taxon>Tracheophyta</taxon>
        <taxon>Spermatophyta</taxon>
        <taxon>Magnoliopsida</taxon>
        <taxon>Proteales</taxon>
        <taxon>Proteaceae</taxon>
        <taxon>Protea</taxon>
    </lineage>
</organism>
<dbReference type="SUPFAM" id="SSF56112">
    <property type="entry name" value="Protein kinase-like (PK-like)"/>
    <property type="match status" value="1"/>
</dbReference>
<protein>
    <recommendedName>
        <fullName evidence="8">Protein kinase domain-containing protein</fullName>
    </recommendedName>
</protein>
<dbReference type="PROSITE" id="PS00108">
    <property type="entry name" value="PROTEIN_KINASE_ST"/>
    <property type="match status" value="1"/>
</dbReference>
<evidence type="ECO:0000256" key="6">
    <source>
        <dbReference type="RuleBase" id="RU000304"/>
    </source>
</evidence>
<feature type="domain" description="Protein kinase" evidence="8">
    <location>
        <begin position="10"/>
        <end position="292"/>
    </location>
</feature>
<evidence type="ECO:0000256" key="4">
    <source>
        <dbReference type="ARBA" id="ARBA00022840"/>
    </source>
</evidence>
<keyword evidence="3" id="KW-0418">Kinase</keyword>
<proteinExistence type="inferred from homology"/>
<dbReference type="SMART" id="SM00220">
    <property type="entry name" value="S_TKc"/>
    <property type="match status" value="1"/>
</dbReference>
<dbReference type="PROSITE" id="PS50011">
    <property type="entry name" value="PROTEIN_KINASE_DOM"/>
    <property type="match status" value="1"/>
</dbReference>
<name>A0A9Q0KTG4_9MAGN</name>
<feature type="region of interest" description="Disordered" evidence="7">
    <location>
        <begin position="317"/>
        <end position="364"/>
    </location>
</feature>
<dbReference type="GO" id="GO:0007165">
    <property type="term" value="P:signal transduction"/>
    <property type="evidence" value="ECO:0007669"/>
    <property type="project" value="TreeGrafter"/>
</dbReference>
<keyword evidence="6" id="KW-0723">Serine/threonine-protein kinase</keyword>
<evidence type="ECO:0000313" key="9">
    <source>
        <dbReference type="EMBL" id="KAJ4976522.1"/>
    </source>
</evidence>
<dbReference type="Proteomes" id="UP001141806">
    <property type="component" value="Unassembled WGS sequence"/>
</dbReference>
<comment type="caution">
    <text evidence="9">The sequence shown here is derived from an EMBL/GenBank/DDBJ whole genome shotgun (WGS) entry which is preliminary data.</text>
</comment>
<dbReference type="CDD" id="cd06606">
    <property type="entry name" value="STKc_MAPKKK"/>
    <property type="match status" value="1"/>
</dbReference>
<reference evidence="9" key="1">
    <citation type="journal article" date="2023" name="Plant J.">
        <title>The genome of the king protea, Protea cynaroides.</title>
        <authorList>
            <person name="Chang J."/>
            <person name="Duong T.A."/>
            <person name="Schoeman C."/>
            <person name="Ma X."/>
            <person name="Roodt D."/>
            <person name="Barker N."/>
            <person name="Li Z."/>
            <person name="Van de Peer Y."/>
            <person name="Mizrachi E."/>
        </authorList>
    </citation>
    <scope>NUCLEOTIDE SEQUENCE</scope>
    <source>
        <tissue evidence="9">Young leaves</tissue>
    </source>
</reference>
<dbReference type="GO" id="GO:0004674">
    <property type="term" value="F:protein serine/threonine kinase activity"/>
    <property type="evidence" value="ECO:0007669"/>
    <property type="project" value="UniProtKB-KW"/>
</dbReference>
<keyword evidence="4 5" id="KW-0067">ATP-binding</keyword>
<evidence type="ECO:0000259" key="8">
    <source>
        <dbReference type="PROSITE" id="PS50011"/>
    </source>
</evidence>
<dbReference type="AlphaFoldDB" id="A0A9Q0KTG4"/>
<dbReference type="PROSITE" id="PS00107">
    <property type="entry name" value="PROTEIN_KINASE_ATP"/>
    <property type="match status" value="1"/>
</dbReference>
<feature type="binding site" evidence="5">
    <location>
        <position position="47"/>
    </location>
    <ligand>
        <name>ATP</name>
        <dbReference type="ChEBI" id="CHEBI:30616"/>
    </ligand>
</feature>
<dbReference type="InterPro" id="IPR000719">
    <property type="entry name" value="Prot_kinase_dom"/>
</dbReference>
<keyword evidence="1" id="KW-0808">Transferase</keyword>
<evidence type="ECO:0000256" key="3">
    <source>
        <dbReference type="ARBA" id="ARBA00022777"/>
    </source>
</evidence>
<dbReference type="InterPro" id="IPR052751">
    <property type="entry name" value="Plant_MAPKKK"/>
</dbReference>
<evidence type="ECO:0000313" key="10">
    <source>
        <dbReference type="Proteomes" id="UP001141806"/>
    </source>
</evidence>
<gene>
    <name evidence="9" type="ORF">NE237_001628</name>
</gene>